<protein>
    <submittedName>
        <fullName evidence="2">Mediator of RNA polymerase II transcription subunit 23</fullName>
    </submittedName>
</protein>
<name>A0AC35UA30_9BILA</name>
<dbReference type="WBParaSite" id="RSKR_0000949600.1">
    <property type="protein sequence ID" value="RSKR_0000949600.1"/>
    <property type="gene ID" value="RSKR_0000949600"/>
</dbReference>
<proteinExistence type="predicted"/>
<sequence length="1627" mass="185617">MTWRFDEESKYLFKAHLPYSTENLSVQTYFQTSIFRQPRGQILLHNYNKPQTSVSIFPTIDVCKDAILQAMYLIEESTMPINDPANQYTWLHLNHFVIYTCHIGCSSFEDLTSVLKTYLTTNPYKKARGELMWLFLQFIAFKNKDMTLNIMNNIADIYRLLYTEEQSWSGSGMDIQIMVKFFAPASIWVQFQHRFRDGTVEPPSEALRIQINHFKKEIKNNQSLHDGMLIVLANSFSNNREIFENQIYSTLSKQLEADPHDEPWLLPYGFKAEGRCKAVELVSIDCFTFHARDFLFQYMRRVFHKMSKNVVTMPPMVSGEMNVTQKMPSPASIESIGPYVLSNLMYSAFEQLILKIFTWTSQSDIVKMSTEVIKHSLQESKKKDKNPRLQFYGIPEIFTSDTTGPGFNVCPEIVRIFSLNYVRSMKMTGIESASAMTAITSLNFYFPASANAYFNNGSVVYKTCEGMPEEKTKFMVDQLDQDQLADHISSEKEYLHRNPRGNTIFVVIYRALFGNSQKQMNPTFYKVLENINIKEIINSVNLFVDYLIYKWSFGIYTPDEQDKCIKILNDMVFHYQVFHFDRLFISLVMHANDDKSIETSILIIHQLVTKHEDLKQRLNYILAFSPSKQSIPSADSETFFKTMTDYYKKFPENTYPELYAKSQNEDPTLPPAGQTLHACVIEIMTTEIEPVEIIKCFIELGLHSTSKIPYEHLNAVGLLISALPKPYYDEFLELVIGFFDLEFLKDDADVELVFTNLNTEVYHYSTPKIIAHLAIAHSVLQHAPASLLTSIPDMFKSRMLDAVNNECQLFFAIRIIVIVMAKISDIKDRVKKQLEYLTLTILIYELTAKIGDKNRKPLKKEDALIDVLYNLKYAYVGDSVRDLAEQCLAKTHGSLQEKAKFIHKGVVQSNLHGKTKNLLNVVSAQDQQYLQQQPLYQTKPEEVPEYQQPSRNISFNNQMPMHNFGNTSSQIINPINAMSAMNTLSTGPLMNMGNMSGPSSNMTMMLQSPKPSPSNFDVDKSYKEQEAAKRHYEMSNPMEREKHELAIKQDHERAMHTNTMNHSRPLGRLGSRDEFLRRENEDVKNASCSFDEDTFCNWINFDDYWKTGEDVELDPIHSIMNSPTGVGKFAFIQKEPANDQPGFLVSPELNTPPESTTKVIFYYRKNTNSPILDICVTRGDITQLRCIESVSDKGPQQWILKNIRLPVQTEPFKIVFRVRNMRSIMDVVAIDDIIIETVPNNNGRMTVIKSQKGTASSNINSGLIKQIPTQQSGIEFDVQPAAVTRAVSRTTPPASRFNVGEFPSFANGVDIFIPDIGKGCKAIRCSFMKDNCFWSIGKSWKRIDANLAVELPGTDSITSGFFLVPLGSFFEFDLWMSDTATIVVYQNVEGKQNNLFNRKGGLTNNGWHRFRIPLQASFSPSSVSLQSLIGRNDFITISNVKLVNGNGEEVSCESVQTETPLETKNPYVKTDNPFTIQRDSPILTRLNGQPAVFPINNNVSPLKPIKPMKYGDFERLTSLQKATMTGENMNRPRIYPLSAVTELPNNNPQVDSNSMPDLMKLTQHIPTEWKNQFMKSLTPDDTLKPKSPFGDNEPPKQQPNMGLLLSQIGGNPVLENQLKQLAQSVNA</sequence>
<evidence type="ECO:0000313" key="2">
    <source>
        <dbReference type="WBParaSite" id="RSKR_0000949600.1"/>
    </source>
</evidence>
<evidence type="ECO:0000313" key="1">
    <source>
        <dbReference type="Proteomes" id="UP000095286"/>
    </source>
</evidence>
<reference evidence="2" key="1">
    <citation type="submission" date="2016-11" db="UniProtKB">
        <authorList>
            <consortium name="WormBaseParasite"/>
        </authorList>
    </citation>
    <scope>IDENTIFICATION</scope>
    <source>
        <strain evidence="2">KR3021</strain>
    </source>
</reference>
<accession>A0AC35UA30</accession>
<dbReference type="Proteomes" id="UP000095286">
    <property type="component" value="Unplaced"/>
</dbReference>
<organism evidence="1 2">
    <name type="scientific">Rhabditophanes sp. KR3021</name>
    <dbReference type="NCBI Taxonomy" id="114890"/>
    <lineage>
        <taxon>Eukaryota</taxon>
        <taxon>Metazoa</taxon>
        <taxon>Ecdysozoa</taxon>
        <taxon>Nematoda</taxon>
        <taxon>Chromadorea</taxon>
        <taxon>Rhabditida</taxon>
        <taxon>Tylenchina</taxon>
        <taxon>Panagrolaimomorpha</taxon>
        <taxon>Strongyloidoidea</taxon>
        <taxon>Alloionematidae</taxon>
        <taxon>Rhabditophanes</taxon>
    </lineage>
</organism>